<keyword evidence="2 8" id="KW-0645">Protease</keyword>
<feature type="region of interest" description="Disordered" evidence="9">
    <location>
        <begin position="480"/>
        <end position="522"/>
    </location>
</feature>
<organism evidence="12 13">
    <name type="scientific">Mortierella polycephala</name>
    <dbReference type="NCBI Taxonomy" id="41804"/>
    <lineage>
        <taxon>Eukaryota</taxon>
        <taxon>Fungi</taxon>
        <taxon>Fungi incertae sedis</taxon>
        <taxon>Mucoromycota</taxon>
        <taxon>Mortierellomycotina</taxon>
        <taxon>Mortierellomycetes</taxon>
        <taxon>Mortierellales</taxon>
        <taxon>Mortierellaceae</taxon>
        <taxon>Mortierella</taxon>
    </lineage>
</organism>
<feature type="region of interest" description="Disordered" evidence="9">
    <location>
        <begin position="351"/>
        <end position="394"/>
    </location>
</feature>
<evidence type="ECO:0000256" key="6">
    <source>
        <dbReference type="ARBA" id="ARBA00023145"/>
    </source>
</evidence>
<feature type="chain" id="PRO_5040123427" description="Peptidase A1 domain-containing protein" evidence="10">
    <location>
        <begin position="21"/>
        <end position="639"/>
    </location>
</feature>
<name>A0A9P6Q9J9_9FUNG</name>
<evidence type="ECO:0000256" key="2">
    <source>
        <dbReference type="ARBA" id="ARBA00022670"/>
    </source>
</evidence>
<accession>A0A9P6Q9J9</accession>
<reference evidence="12" key="1">
    <citation type="journal article" date="2020" name="Fungal Divers.">
        <title>Resolving the Mortierellaceae phylogeny through synthesis of multi-gene phylogenetics and phylogenomics.</title>
        <authorList>
            <person name="Vandepol N."/>
            <person name="Liber J."/>
            <person name="Desiro A."/>
            <person name="Na H."/>
            <person name="Kennedy M."/>
            <person name="Barry K."/>
            <person name="Grigoriev I.V."/>
            <person name="Miller A.N."/>
            <person name="O'Donnell K."/>
            <person name="Stajich J.E."/>
            <person name="Bonito G."/>
        </authorList>
    </citation>
    <scope>NUCLEOTIDE SEQUENCE</scope>
    <source>
        <strain evidence="12">KOD948</strain>
    </source>
</reference>
<evidence type="ECO:0000256" key="3">
    <source>
        <dbReference type="ARBA" id="ARBA00022729"/>
    </source>
</evidence>
<dbReference type="SUPFAM" id="SSF50630">
    <property type="entry name" value="Acid proteases"/>
    <property type="match status" value="2"/>
</dbReference>
<dbReference type="InterPro" id="IPR001969">
    <property type="entry name" value="Aspartic_peptidase_AS"/>
</dbReference>
<feature type="compositionally biased region" description="Basic residues" evidence="9">
    <location>
        <begin position="550"/>
        <end position="564"/>
    </location>
</feature>
<evidence type="ECO:0000256" key="10">
    <source>
        <dbReference type="SAM" id="SignalP"/>
    </source>
</evidence>
<dbReference type="Proteomes" id="UP000726737">
    <property type="component" value="Unassembled WGS sequence"/>
</dbReference>
<dbReference type="PANTHER" id="PTHR47966">
    <property type="entry name" value="BETA-SITE APP-CLEAVING ENZYME, ISOFORM A-RELATED"/>
    <property type="match status" value="1"/>
</dbReference>
<dbReference type="InterPro" id="IPR001461">
    <property type="entry name" value="Aspartic_peptidase_A1"/>
</dbReference>
<gene>
    <name evidence="12" type="ORF">BG011_000973</name>
</gene>
<dbReference type="CDD" id="cd05471">
    <property type="entry name" value="pepsin_like"/>
    <property type="match status" value="1"/>
</dbReference>
<evidence type="ECO:0000256" key="4">
    <source>
        <dbReference type="ARBA" id="ARBA00022750"/>
    </source>
</evidence>
<feature type="region of interest" description="Disordered" evidence="9">
    <location>
        <begin position="234"/>
        <end position="254"/>
    </location>
</feature>
<dbReference type="PRINTS" id="PR00792">
    <property type="entry name" value="PEPSIN"/>
</dbReference>
<dbReference type="InterPro" id="IPR021109">
    <property type="entry name" value="Peptidase_aspartic_dom_sf"/>
</dbReference>
<keyword evidence="13" id="KW-1185">Reference proteome</keyword>
<evidence type="ECO:0000256" key="1">
    <source>
        <dbReference type="ARBA" id="ARBA00007447"/>
    </source>
</evidence>
<dbReference type="EMBL" id="JAAAJA010000123">
    <property type="protein sequence ID" value="KAG0261509.1"/>
    <property type="molecule type" value="Genomic_DNA"/>
</dbReference>
<evidence type="ECO:0000259" key="11">
    <source>
        <dbReference type="PROSITE" id="PS51767"/>
    </source>
</evidence>
<evidence type="ECO:0000256" key="9">
    <source>
        <dbReference type="SAM" id="MobiDB-lite"/>
    </source>
</evidence>
<keyword evidence="3 10" id="KW-0732">Signal</keyword>
<dbReference type="PROSITE" id="PS00141">
    <property type="entry name" value="ASP_PROTEASE"/>
    <property type="match status" value="1"/>
</dbReference>
<feature type="signal peptide" evidence="10">
    <location>
        <begin position="1"/>
        <end position="20"/>
    </location>
</feature>
<keyword evidence="7" id="KW-1015">Disulfide bond</keyword>
<comment type="similarity">
    <text evidence="1 8">Belongs to the peptidase A1 family.</text>
</comment>
<evidence type="ECO:0000313" key="12">
    <source>
        <dbReference type="EMBL" id="KAG0261509.1"/>
    </source>
</evidence>
<evidence type="ECO:0000256" key="7">
    <source>
        <dbReference type="ARBA" id="ARBA00023157"/>
    </source>
</evidence>
<evidence type="ECO:0000256" key="5">
    <source>
        <dbReference type="ARBA" id="ARBA00022801"/>
    </source>
</evidence>
<feature type="compositionally biased region" description="Low complexity" evidence="9">
    <location>
        <begin position="537"/>
        <end position="548"/>
    </location>
</feature>
<sequence>MKTGICIPTALLLVVSSASAAETLPKEVFKQVIVPITTIDHTAGGTHGYHRSSTMGRWAYSLRKYGLSTELKGGPKSVQRGQVVEDGSVGRVPLIDFGFDREYYGTVMVGEPPQAFKIDFDTGSSKFILSTKGCNPCSGTSHYDPAASNTFRLYGDSDSNISGNNTYSKSNTWRITYGDMSQAEGYFGQDHVMIDNLLIKNQQLALVTRESENFDEVIDGIMGLSFGALSSSSRRSESGTANANATLPSSSSLPSTATALPMTVFENMMDQGLVDRGIFSFYLGKATRGGGGELIFGGMDLDRIQKGHEIVYTPVTKTKYWEINVENIYVVGKRVQYRSTRSVSLINTKRDVNLQENNNDTDDNNIDRSDNNKHQQSSQHQQRQQKRATASLTRTSKSNIAGIVDTGTTLLIVPVRLSVAIHNLIPGAHVRDQSWILPCDLVGSDDHSKDKDDRKVELEIEGHKFAIPFEDLVREPIEHDAADAETTAEVKGKGRDEKDEDPSLYSTNSGESEGEGNGRVVPNSVFFDSGVDGVLAQGSSSTSATEAGAKSRRAASTRKNKKGRPQVQPRLCFSGIQASGANFMIIGDLFIKNNYVVFDQEKQQVGFAPLKLADRVDSQVVKGAGVKMRVGWELDEDEA</sequence>
<comment type="caution">
    <text evidence="12">The sequence shown here is derived from an EMBL/GenBank/DDBJ whole genome shotgun (WGS) entry which is preliminary data.</text>
</comment>
<proteinExistence type="inferred from homology"/>
<evidence type="ECO:0000313" key="13">
    <source>
        <dbReference type="Proteomes" id="UP000726737"/>
    </source>
</evidence>
<keyword evidence="5 8" id="KW-0378">Hydrolase</keyword>
<dbReference type="OrthoDB" id="2747330at2759"/>
<dbReference type="GO" id="GO:0006508">
    <property type="term" value="P:proteolysis"/>
    <property type="evidence" value="ECO:0007669"/>
    <property type="project" value="UniProtKB-KW"/>
</dbReference>
<feature type="region of interest" description="Disordered" evidence="9">
    <location>
        <begin position="537"/>
        <end position="566"/>
    </location>
</feature>
<dbReference type="PANTHER" id="PTHR47966:SF1">
    <property type="entry name" value="ASPARTYL PROTEINASE"/>
    <property type="match status" value="1"/>
</dbReference>
<dbReference type="AlphaFoldDB" id="A0A9P6Q9J9"/>
<dbReference type="Gene3D" id="2.40.70.10">
    <property type="entry name" value="Acid Proteases"/>
    <property type="match status" value="3"/>
</dbReference>
<dbReference type="InterPro" id="IPR034164">
    <property type="entry name" value="Pepsin-like_dom"/>
</dbReference>
<dbReference type="InterPro" id="IPR033121">
    <property type="entry name" value="PEPTIDASE_A1"/>
</dbReference>
<dbReference type="PROSITE" id="PS51767">
    <property type="entry name" value="PEPTIDASE_A1"/>
    <property type="match status" value="1"/>
</dbReference>
<feature type="compositionally biased region" description="Basic and acidic residues" evidence="9">
    <location>
        <begin position="480"/>
        <end position="497"/>
    </location>
</feature>
<protein>
    <recommendedName>
        <fullName evidence="11">Peptidase A1 domain-containing protein</fullName>
    </recommendedName>
</protein>
<keyword evidence="4 8" id="KW-0064">Aspartyl protease</keyword>
<dbReference type="Pfam" id="PF00026">
    <property type="entry name" value="Asp"/>
    <property type="match status" value="3"/>
</dbReference>
<keyword evidence="6" id="KW-0865">Zymogen</keyword>
<evidence type="ECO:0000256" key="8">
    <source>
        <dbReference type="RuleBase" id="RU000454"/>
    </source>
</evidence>
<dbReference type="GO" id="GO:0004190">
    <property type="term" value="F:aspartic-type endopeptidase activity"/>
    <property type="evidence" value="ECO:0007669"/>
    <property type="project" value="UniProtKB-KW"/>
</dbReference>
<feature type="domain" description="Peptidase A1" evidence="11">
    <location>
        <begin position="103"/>
        <end position="608"/>
    </location>
</feature>